<dbReference type="EMBL" id="CAXKWB010070294">
    <property type="protein sequence ID" value="CAL4193970.1"/>
    <property type="molecule type" value="Genomic_DNA"/>
</dbReference>
<dbReference type="PANTHER" id="PTHR47027:SF20">
    <property type="entry name" value="REVERSE TRANSCRIPTASE-LIKE PROTEIN WITH RNA-DIRECTED DNA POLYMERASE DOMAIN"/>
    <property type="match status" value="1"/>
</dbReference>
<evidence type="ECO:0000313" key="2">
    <source>
        <dbReference type="EMBL" id="CAL4193970.1"/>
    </source>
</evidence>
<dbReference type="SUPFAM" id="SSF56672">
    <property type="entry name" value="DNA/RNA polymerases"/>
    <property type="match status" value="1"/>
</dbReference>
<dbReference type="Proteomes" id="UP001497623">
    <property type="component" value="Unassembled WGS sequence"/>
</dbReference>
<proteinExistence type="predicted"/>
<accession>A0AAV2SI69</accession>
<gene>
    <name evidence="2" type="ORF">MNOR_LOCUS36897</name>
</gene>
<dbReference type="Pfam" id="PF00078">
    <property type="entry name" value="RVT_1"/>
    <property type="match status" value="1"/>
</dbReference>
<reference evidence="2 3" key="1">
    <citation type="submission" date="2024-05" db="EMBL/GenBank/DDBJ databases">
        <authorList>
            <person name="Wallberg A."/>
        </authorList>
    </citation>
    <scope>NUCLEOTIDE SEQUENCE [LARGE SCALE GENOMIC DNA]</scope>
</reference>
<name>A0AAV2SI69_MEGNR</name>
<evidence type="ECO:0000313" key="3">
    <source>
        <dbReference type="Proteomes" id="UP001497623"/>
    </source>
</evidence>
<evidence type="ECO:0000259" key="1">
    <source>
        <dbReference type="PROSITE" id="PS50878"/>
    </source>
</evidence>
<dbReference type="PROSITE" id="PS50878">
    <property type="entry name" value="RT_POL"/>
    <property type="match status" value="1"/>
</dbReference>
<dbReference type="AlphaFoldDB" id="A0AAV2SI69"/>
<dbReference type="CDD" id="cd01650">
    <property type="entry name" value="RT_nLTR_like"/>
    <property type="match status" value="1"/>
</dbReference>
<dbReference type="InterPro" id="IPR043502">
    <property type="entry name" value="DNA/RNA_pol_sf"/>
</dbReference>
<feature type="non-terminal residue" evidence="2">
    <location>
        <position position="385"/>
    </location>
</feature>
<comment type="caution">
    <text evidence="2">The sequence shown here is derived from an EMBL/GenBank/DDBJ whole genome shotgun (WGS) entry which is preliminary data.</text>
</comment>
<organism evidence="2 3">
    <name type="scientific">Meganyctiphanes norvegica</name>
    <name type="common">Northern krill</name>
    <name type="synonym">Thysanopoda norvegica</name>
    <dbReference type="NCBI Taxonomy" id="48144"/>
    <lineage>
        <taxon>Eukaryota</taxon>
        <taxon>Metazoa</taxon>
        <taxon>Ecdysozoa</taxon>
        <taxon>Arthropoda</taxon>
        <taxon>Crustacea</taxon>
        <taxon>Multicrustacea</taxon>
        <taxon>Malacostraca</taxon>
        <taxon>Eumalacostraca</taxon>
        <taxon>Eucarida</taxon>
        <taxon>Euphausiacea</taxon>
        <taxon>Euphausiidae</taxon>
        <taxon>Meganyctiphanes</taxon>
    </lineage>
</organism>
<feature type="domain" description="Reverse transcriptase" evidence="1">
    <location>
        <begin position="1"/>
        <end position="239"/>
    </location>
</feature>
<dbReference type="PANTHER" id="PTHR47027">
    <property type="entry name" value="REVERSE TRANSCRIPTASE DOMAIN-CONTAINING PROTEIN"/>
    <property type="match status" value="1"/>
</dbReference>
<dbReference type="InterPro" id="IPR000477">
    <property type="entry name" value="RT_dom"/>
</dbReference>
<feature type="non-terminal residue" evidence="2">
    <location>
        <position position="1"/>
    </location>
</feature>
<keyword evidence="3" id="KW-1185">Reference proteome</keyword>
<sequence length="385" mass="44216">PVALASILSKVIEYIILDRIEFQLTTNPNQFGFKRGHGTDQCIYVLKEVAHLYTSLKGCVYSCFLDASKAFDRVNHSILFKKLAERGIPGYILRLLVYWYQNQTMCVKWGSSISETFTVTNGVRQGSILSSHFFNVYVDDLSIQLNKINVGCAMGNAIINHLLYADDIVLVSPSSAGLKQLLAVCERFGQDNDILFNASKSAIMLFKSRFMPNFNIPSFTLNNNCIDIVDNFKYLGHFLTNNLSDKMDIERQRRKLYAQGNSLIRKFHMCTLETKLILFNTYCSSMYTVQLWGNYTQTAINKLYTAYHNILKSFIGVNRREHTSPICVNLNVKTCQAVIRNLVYRFMNRLRNSNNGIINSICCTSSCYYNSPMWKHWRSLLYVHV</sequence>
<dbReference type="GO" id="GO:0071897">
    <property type="term" value="P:DNA biosynthetic process"/>
    <property type="evidence" value="ECO:0007669"/>
    <property type="project" value="UniProtKB-ARBA"/>
</dbReference>
<protein>
    <recommendedName>
        <fullName evidence="1">Reverse transcriptase domain-containing protein</fullName>
    </recommendedName>
</protein>